<gene>
    <name evidence="3" type="ORF">JKG68_01030</name>
</gene>
<dbReference type="SMART" id="SM00357">
    <property type="entry name" value="CSP"/>
    <property type="match status" value="2"/>
</dbReference>
<dbReference type="PRINTS" id="PR00050">
    <property type="entry name" value="COLDSHOCK"/>
</dbReference>
<dbReference type="PANTHER" id="PTHR11544">
    <property type="entry name" value="COLD SHOCK DOMAIN CONTAINING PROTEINS"/>
    <property type="match status" value="1"/>
</dbReference>
<organism evidence="3 4">
    <name type="scientific">Microvirga aerilata</name>
    <dbReference type="NCBI Taxonomy" id="670292"/>
    <lineage>
        <taxon>Bacteria</taxon>
        <taxon>Pseudomonadati</taxon>
        <taxon>Pseudomonadota</taxon>
        <taxon>Alphaproteobacteria</taxon>
        <taxon>Hyphomicrobiales</taxon>
        <taxon>Methylobacteriaceae</taxon>
        <taxon>Microvirga</taxon>
    </lineage>
</organism>
<proteinExistence type="predicted"/>
<comment type="caution">
    <text evidence="3">The sequence shown here is derived from an EMBL/GenBank/DDBJ whole genome shotgun (WGS) entry which is preliminary data.</text>
</comment>
<name>A0A936Z5I4_9HYPH</name>
<dbReference type="EMBL" id="JAEQMY010000001">
    <property type="protein sequence ID" value="MBL0402546.1"/>
    <property type="molecule type" value="Genomic_DNA"/>
</dbReference>
<feature type="compositionally biased region" description="Gly residues" evidence="1">
    <location>
        <begin position="137"/>
        <end position="154"/>
    </location>
</feature>
<evidence type="ECO:0000313" key="4">
    <source>
        <dbReference type="Proteomes" id="UP000605848"/>
    </source>
</evidence>
<feature type="domain" description="CSD" evidence="2">
    <location>
        <begin position="164"/>
        <end position="230"/>
    </location>
</feature>
<evidence type="ECO:0000256" key="1">
    <source>
        <dbReference type="SAM" id="MobiDB-lite"/>
    </source>
</evidence>
<feature type="region of interest" description="Disordered" evidence="1">
    <location>
        <begin position="105"/>
        <end position="162"/>
    </location>
</feature>
<evidence type="ECO:0000259" key="2">
    <source>
        <dbReference type="PROSITE" id="PS51857"/>
    </source>
</evidence>
<feature type="domain" description="CSD" evidence="2">
    <location>
        <begin position="49"/>
        <end position="114"/>
    </location>
</feature>
<feature type="region of interest" description="Disordered" evidence="1">
    <location>
        <begin position="1"/>
        <end position="53"/>
    </location>
</feature>
<accession>A0A936Z5I4</accession>
<dbReference type="AlphaFoldDB" id="A0A936Z5I4"/>
<dbReference type="GO" id="GO:0005829">
    <property type="term" value="C:cytosol"/>
    <property type="evidence" value="ECO:0007669"/>
    <property type="project" value="UniProtKB-ARBA"/>
</dbReference>
<dbReference type="InterPro" id="IPR011129">
    <property type="entry name" value="CSD"/>
</dbReference>
<protein>
    <submittedName>
        <fullName evidence="3">Cold-shock protein</fullName>
    </submittedName>
</protein>
<evidence type="ECO:0000313" key="3">
    <source>
        <dbReference type="EMBL" id="MBL0402546.1"/>
    </source>
</evidence>
<sequence>MGRGNDHRDRRRQFGGQPEDHWGDFAPPTSFERPTRQQTSYSASSSGPETEARVKWFNPEKGFGFVEMTDGSGEAFLHVRQVEAAGHTALESGTTLVIKVGAGQKGPQVQEIVSVDTSTAEPEPPRGARPKPPMRSGGPGQSGGFSRPGGGGGAASRPVSGPPDVPATVKWFDNVKGYGFVSVEGESKDLFLHISVVERAGLSQLDQGQAVRVAIVEGRKGPEVGAIELA</sequence>
<dbReference type="PROSITE" id="PS51857">
    <property type="entry name" value="CSD_2"/>
    <property type="match status" value="2"/>
</dbReference>
<dbReference type="Proteomes" id="UP000605848">
    <property type="component" value="Unassembled WGS sequence"/>
</dbReference>
<dbReference type="GO" id="GO:0003676">
    <property type="term" value="F:nucleic acid binding"/>
    <property type="evidence" value="ECO:0007669"/>
    <property type="project" value="InterPro"/>
</dbReference>
<dbReference type="SUPFAM" id="SSF50249">
    <property type="entry name" value="Nucleic acid-binding proteins"/>
    <property type="match status" value="2"/>
</dbReference>
<feature type="compositionally biased region" description="Polar residues" evidence="1">
    <location>
        <begin position="36"/>
        <end position="48"/>
    </location>
</feature>
<dbReference type="Pfam" id="PF00313">
    <property type="entry name" value="CSD"/>
    <property type="match status" value="2"/>
</dbReference>
<reference evidence="3" key="1">
    <citation type="submission" date="2021-01" db="EMBL/GenBank/DDBJ databases">
        <title>Microvirga sp.</title>
        <authorList>
            <person name="Kim M.K."/>
        </authorList>
    </citation>
    <scope>NUCLEOTIDE SEQUENCE</scope>
    <source>
        <strain evidence="3">5420S-16</strain>
    </source>
</reference>
<dbReference type="InterPro" id="IPR002059">
    <property type="entry name" value="CSP_DNA-bd"/>
</dbReference>
<dbReference type="CDD" id="cd04458">
    <property type="entry name" value="CSP_CDS"/>
    <property type="match status" value="2"/>
</dbReference>
<dbReference type="Gene3D" id="2.40.50.140">
    <property type="entry name" value="Nucleic acid-binding proteins"/>
    <property type="match status" value="2"/>
</dbReference>
<keyword evidence="4" id="KW-1185">Reference proteome</keyword>
<dbReference type="InterPro" id="IPR050181">
    <property type="entry name" value="Cold_shock_domain"/>
</dbReference>
<dbReference type="InterPro" id="IPR012340">
    <property type="entry name" value="NA-bd_OB-fold"/>
</dbReference>